<evidence type="ECO:0000313" key="1">
    <source>
        <dbReference type="EMBL" id="APV45329.1"/>
    </source>
</evidence>
<name>A0A1P8FA36_9CHLR</name>
<keyword evidence="2" id="KW-1185">Reference proteome</keyword>
<dbReference type="OrthoDB" id="165112at2"/>
<organism evidence="1 2">
    <name type="scientific">Dehalogenimonas formicexedens</name>
    <dbReference type="NCBI Taxonomy" id="1839801"/>
    <lineage>
        <taxon>Bacteria</taxon>
        <taxon>Bacillati</taxon>
        <taxon>Chloroflexota</taxon>
        <taxon>Dehalococcoidia</taxon>
        <taxon>Dehalococcoidales</taxon>
        <taxon>Dehalococcoidaceae</taxon>
        <taxon>Dehalogenimonas</taxon>
    </lineage>
</organism>
<dbReference type="KEGG" id="dfo:Dform_02016"/>
<dbReference type="AlphaFoldDB" id="A0A1P8FA36"/>
<protein>
    <submittedName>
        <fullName evidence="1">Uncharacterized protein</fullName>
    </submittedName>
</protein>
<accession>A0A1P8FA36</accession>
<dbReference type="STRING" id="1839801.Dform_02016"/>
<gene>
    <name evidence="1" type="ORF">Dform_02016</name>
</gene>
<dbReference type="EMBL" id="CP018258">
    <property type="protein sequence ID" value="APV45329.1"/>
    <property type="molecule type" value="Genomic_DNA"/>
</dbReference>
<dbReference type="RefSeq" id="WP_076004837.1">
    <property type="nucleotide sequence ID" value="NZ_CP018258.1"/>
</dbReference>
<sequence length="98" mass="10758">MPIKWSALKVGEAMDMVEEFIDQTIEPLEQAKIVAIEARKIANIPQYVDGRLAGLIVNIERIDSIRSSIEAVRESLPIGAAAEEQVRIESGSQLVLVS</sequence>
<proteinExistence type="predicted"/>
<dbReference type="Proteomes" id="UP000185934">
    <property type="component" value="Chromosome"/>
</dbReference>
<evidence type="ECO:0000313" key="2">
    <source>
        <dbReference type="Proteomes" id="UP000185934"/>
    </source>
</evidence>
<reference evidence="2" key="1">
    <citation type="submission" date="2016-11" db="EMBL/GenBank/DDBJ databases">
        <title>Dehalogenimonas formicexedens sp. nov., a chlorinated alkane respiring bacterium isolated from contaminated groundwater.</title>
        <authorList>
            <person name="Key T.A."/>
            <person name="Bowman K.S."/>
            <person name="Lee I."/>
            <person name="Chun J."/>
            <person name="Albuquerque L."/>
            <person name="da Costa M.S."/>
            <person name="Rainey F.A."/>
            <person name="Moe W.M."/>
        </authorList>
    </citation>
    <scope>NUCLEOTIDE SEQUENCE [LARGE SCALE GENOMIC DNA]</scope>
    <source>
        <strain evidence="2">NSZ-14</strain>
    </source>
</reference>